<feature type="region of interest" description="Disordered" evidence="1">
    <location>
        <begin position="364"/>
        <end position="384"/>
    </location>
</feature>
<feature type="region of interest" description="Disordered" evidence="1">
    <location>
        <begin position="133"/>
        <end position="205"/>
    </location>
</feature>
<gene>
    <name evidence="2" type="ORF">IQ276_19870</name>
</gene>
<name>A0A8J7DC74_DESMC</name>
<evidence type="ECO:0000256" key="1">
    <source>
        <dbReference type="SAM" id="MobiDB-lite"/>
    </source>
</evidence>
<dbReference type="AlphaFoldDB" id="A0A8J7DC74"/>
<reference evidence="2" key="1">
    <citation type="submission" date="2020-10" db="EMBL/GenBank/DDBJ databases">
        <authorList>
            <person name="Castelo-Branco R."/>
            <person name="Eusebio N."/>
            <person name="Adriana R."/>
            <person name="Vieira A."/>
            <person name="Brugerolle De Fraissinette N."/>
            <person name="Rezende De Castro R."/>
            <person name="Schneider M.P."/>
            <person name="Vasconcelos V."/>
            <person name="Leao P.N."/>
        </authorList>
    </citation>
    <scope>NUCLEOTIDE SEQUENCE</scope>
    <source>
        <strain evidence="2">LEGE 12446</strain>
    </source>
</reference>
<organism evidence="2 3">
    <name type="scientific">Desmonostoc muscorum LEGE 12446</name>
    <dbReference type="NCBI Taxonomy" id="1828758"/>
    <lineage>
        <taxon>Bacteria</taxon>
        <taxon>Bacillati</taxon>
        <taxon>Cyanobacteriota</taxon>
        <taxon>Cyanophyceae</taxon>
        <taxon>Nostocales</taxon>
        <taxon>Nostocaceae</taxon>
        <taxon>Desmonostoc</taxon>
    </lineage>
</organism>
<feature type="compositionally biased region" description="Polar residues" evidence="1">
    <location>
        <begin position="411"/>
        <end position="429"/>
    </location>
</feature>
<accession>A0A8J7DC74</accession>
<feature type="compositionally biased region" description="Polar residues" evidence="1">
    <location>
        <begin position="992"/>
        <end position="1010"/>
    </location>
</feature>
<feature type="compositionally biased region" description="Polar residues" evidence="1">
    <location>
        <begin position="190"/>
        <end position="200"/>
    </location>
</feature>
<feature type="region of interest" description="Disordered" evidence="1">
    <location>
        <begin position="889"/>
        <end position="935"/>
    </location>
</feature>
<feature type="compositionally biased region" description="Basic residues" evidence="1">
    <location>
        <begin position="163"/>
        <end position="173"/>
    </location>
</feature>
<proteinExistence type="predicted"/>
<feature type="compositionally biased region" description="Polar residues" evidence="1">
    <location>
        <begin position="451"/>
        <end position="465"/>
    </location>
</feature>
<comment type="caution">
    <text evidence="2">The sequence shown here is derived from an EMBL/GenBank/DDBJ whole genome shotgun (WGS) entry which is preliminary data.</text>
</comment>
<feature type="compositionally biased region" description="Low complexity" evidence="1">
    <location>
        <begin position="1037"/>
        <end position="1052"/>
    </location>
</feature>
<dbReference type="Proteomes" id="UP000622533">
    <property type="component" value="Unassembled WGS sequence"/>
</dbReference>
<feature type="compositionally biased region" description="Polar residues" evidence="1">
    <location>
        <begin position="1026"/>
        <end position="1036"/>
    </location>
</feature>
<feature type="compositionally biased region" description="Polar residues" evidence="1">
    <location>
        <begin position="291"/>
        <end position="323"/>
    </location>
</feature>
<dbReference type="EMBL" id="JADEXS010000289">
    <property type="protein sequence ID" value="MBE9024601.1"/>
    <property type="molecule type" value="Genomic_DNA"/>
</dbReference>
<sequence>MQVIQPLLGNNIHPLGVISSLSNTHRLVLRKESDFLHSRSNFISPRQTKAPLVTSSQFLLSRDQEPSIQPVIGWDSWDNPDINSGFPFIDFDPFESIDSEENNNFNPTEVIKSDIPERLPTVIENNTINDVSPEIKIQKQSKSKNQTKSKSKQTNKSQQQSKTKTKSSTKKSVKSSAAKNVIQAAEKSNIPINHNQNSLIPSDEPLSPEVNPSITQINEIDILKSQTSDSLPTWAPLRENNNLALDNPTIDDESISNTTPSITASTSPNVQDQPTLFRNIAKEESQVISELPSSLSRAEPTISKNISPLQQNKKLNDNTSELAENSPREFPVSHNNEEKFSSPSNFNNNQQQVVTEVSEVIPTPPQQDIQTSQSSSQKVDIPDISVSPKPLQQYIETSQSSQKVDIPDISVSPTPLQQDIKTSQSSSQKIDIPDISVSPTPLQQDIEPDEFTSQVENQSTPSLRNVIQKKEILPIPNSPSPEQESLNTNNTIEPDLISENTTSNFHTDNFVADSSLKNAPLSSAITENPVETHSGATLEPILVPKDPIESQQEIDSSVRSKSLASAPVQLTPTSANIEETSSLLQKSSDKEQLVTSESQSTAAVNVSDVRTNLISLQRDNNLENTISESTENQPILAPPEIVEAAKVSNISPEIVESPVVNATSPEIVEAAKVSNISPEIVESKISSEIVETAKVSNISPEIVESPVVNATSPEIVQAAKVSNISPEIVESPVVNATSPEIIEAPKVSNISPEIIEAAKVSDVSSNVGETSNIFPKIAENEQIVESELLGAIANSSEISTFVDTSDLQDISEKPAFLQNQVSTPPEVEQNTTIQNLPAPKGYATGGQVTDSQIQNKQQIAPSDTVPAMLTPGEFVINTRDAQKNLPLLQHINTGGTPDDIILPSLQPPNTKEPEKTTSGQSSTKVDSFPDTSLQLKPQESNSLIPASLGLNVGKQKLSVLNSPQLSTVENKTSDAVVTSPQYSSPPLIFRKANSTANTPSQRSDTPSQWSSVQELFNGNNDEFTSLFSGGQSNNQNSEFSDISTSSESSQIFAKHLPAPRGFADGGEVTAPTSENTESITETVQSSSAKQEEDNKDDTAELEALAREIYSRLRQRLEIERERHGGYSGRLSW</sequence>
<feature type="compositionally biased region" description="Polar residues" evidence="1">
    <location>
        <begin position="916"/>
        <end position="935"/>
    </location>
</feature>
<evidence type="ECO:0000313" key="3">
    <source>
        <dbReference type="Proteomes" id="UP000622533"/>
    </source>
</evidence>
<feature type="compositionally biased region" description="Polar residues" evidence="1">
    <location>
        <begin position="1070"/>
        <end position="1088"/>
    </location>
</feature>
<feature type="region of interest" description="Disordered" evidence="1">
    <location>
        <begin position="1026"/>
        <end position="1097"/>
    </location>
</feature>
<feature type="region of interest" description="Disordered" evidence="1">
    <location>
        <begin position="291"/>
        <end position="347"/>
    </location>
</feature>
<feature type="compositionally biased region" description="Polar residues" evidence="1">
    <location>
        <begin position="550"/>
        <end position="586"/>
    </location>
</feature>
<feature type="region of interest" description="Disordered" evidence="1">
    <location>
        <begin position="550"/>
        <end position="600"/>
    </location>
</feature>
<feature type="compositionally biased region" description="Basic residues" evidence="1">
    <location>
        <begin position="139"/>
        <end position="153"/>
    </location>
</feature>
<feature type="region of interest" description="Disordered" evidence="1">
    <location>
        <begin position="396"/>
        <end position="439"/>
    </location>
</feature>
<evidence type="ECO:0000313" key="2">
    <source>
        <dbReference type="EMBL" id="MBE9024601.1"/>
    </source>
</evidence>
<feature type="region of interest" description="Disordered" evidence="1">
    <location>
        <begin position="451"/>
        <end position="488"/>
    </location>
</feature>
<feature type="region of interest" description="Disordered" evidence="1">
    <location>
        <begin position="965"/>
        <end position="1010"/>
    </location>
</feature>
<feature type="compositionally biased region" description="Polar residues" evidence="1">
    <location>
        <begin position="965"/>
        <end position="984"/>
    </location>
</feature>
<feature type="compositionally biased region" description="Low complexity" evidence="1">
    <location>
        <begin position="364"/>
        <end position="377"/>
    </location>
</feature>
<keyword evidence="3" id="KW-1185">Reference proteome</keyword>
<protein>
    <submittedName>
        <fullName evidence="2">Uncharacterized protein</fullName>
    </submittedName>
</protein>